<dbReference type="SUPFAM" id="SSF53756">
    <property type="entry name" value="UDP-Glycosyltransferase/glycogen phosphorylase"/>
    <property type="match status" value="1"/>
</dbReference>
<organism evidence="2">
    <name type="scientific">anaerobic digester metagenome</name>
    <dbReference type="NCBI Taxonomy" id="1263854"/>
    <lineage>
        <taxon>unclassified sequences</taxon>
        <taxon>metagenomes</taxon>
        <taxon>ecological metagenomes</taxon>
    </lineage>
</organism>
<sequence>MAHHRSEVPKVAYFCMEYGLNEELQIYAGGLGVLAGDYIKAAKDEGFPMVALGILWRQDYTHQFIGQDLMPYDLFPNLDYKFLKDTGVTITVQVRGEEVPCKVRLADQYGNVPLYLLDTNFPGSPNGWMTNRLYAGGPQERVAAEIILGIGGIRALRALKIPVDVYHFNEGHAILAGIELIREKMAEGGLSFEDAWRETRKQVVFTTHTPVAAGNESHDHELLKHMGAYNGLDYSQMKFLGGDPFNLTVAALRLSRISNAVSKTHGKTARNMWRGVYHASPIISITNGVHIDTWQDRGIKKAFKTGGDIWEPHMRLKKDLVGYVRQHTGTKLNENALIIGFARRAAPYKRSDLIFRNEEIIAPLLREKKIQLVFSGKAHPEDRMGKEIIRSLIEMDRKYRDSIVFLENYNMEVARMLVQGCDLWLNNPRRPMEASGTSGMKAAVNGVLNLSIVDGWVGEGPQHGVSGWLIESTNRGDPGLDQDEEDLKALYEILTGEVIQTFYNDRTRWLEMMFSCIDMSHWQFSSQRMIREYYDLMYQEEEFPFEDEQVQEQAGQTGPEAAFEKQWADQRENVFVYNREYSLDP</sequence>
<dbReference type="InterPro" id="IPR052182">
    <property type="entry name" value="Glycogen/Maltodextrin_Phosph"/>
</dbReference>
<dbReference type="PANTHER" id="PTHR42655:SF1">
    <property type="entry name" value="GLYCOGEN PHOSPHORYLASE"/>
    <property type="match status" value="1"/>
</dbReference>
<gene>
    <name evidence="2" type="primary">GlgP</name>
    <name evidence="2" type="ORF">SCFA_560003</name>
</gene>
<comment type="similarity">
    <text evidence="1">Belongs to the glycogen phosphorylase family.</text>
</comment>
<proteinExistence type="inferred from homology"/>
<evidence type="ECO:0000313" key="2">
    <source>
        <dbReference type="EMBL" id="VFU18727.1"/>
    </source>
</evidence>
<dbReference type="InterPro" id="IPR011834">
    <property type="entry name" value="Agluc_phsphrylas"/>
</dbReference>
<dbReference type="PANTHER" id="PTHR42655">
    <property type="entry name" value="GLYCOGEN PHOSPHORYLASE"/>
    <property type="match status" value="1"/>
</dbReference>
<protein>
    <submittedName>
        <fullName evidence="2">Glucan phosphorylase</fullName>
    </submittedName>
</protein>
<dbReference type="GO" id="GO:0008184">
    <property type="term" value="F:glycogen phosphorylase activity"/>
    <property type="evidence" value="ECO:0007669"/>
    <property type="project" value="InterPro"/>
</dbReference>
<evidence type="ECO:0000256" key="1">
    <source>
        <dbReference type="ARBA" id="ARBA00006047"/>
    </source>
</evidence>
<dbReference type="Gene3D" id="3.40.50.2000">
    <property type="entry name" value="Glycogen Phosphorylase B"/>
    <property type="match status" value="3"/>
</dbReference>
<accession>A0A485M900</accession>
<dbReference type="GO" id="GO:0005975">
    <property type="term" value="P:carbohydrate metabolic process"/>
    <property type="evidence" value="ECO:0007669"/>
    <property type="project" value="InterPro"/>
</dbReference>
<dbReference type="EMBL" id="CAADRN010000357">
    <property type="protein sequence ID" value="VFU18727.1"/>
    <property type="molecule type" value="Genomic_DNA"/>
</dbReference>
<dbReference type="InterPro" id="IPR000811">
    <property type="entry name" value="Glyco_trans_35"/>
</dbReference>
<dbReference type="PIRSF" id="PIRSF000460">
    <property type="entry name" value="Pprylas_GlgP"/>
    <property type="match status" value="1"/>
</dbReference>
<dbReference type="Pfam" id="PF00343">
    <property type="entry name" value="Phosphorylase"/>
    <property type="match status" value="1"/>
</dbReference>
<dbReference type="AlphaFoldDB" id="A0A485M900"/>
<reference evidence="2" key="1">
    <citation type="submission" date="2019-03" db="EMBL/GenBank/DDBJ databases">
        <authorList>
            <person name="Hao L."/>
        </authorList>
    </citation>
    <scope>NUCLEOTIDE SEQUENCE</scope>
</reference>
<dbReference type="GO" id="GO:0030170">
    <property type="term" value="F:pyridoxal phosphate binding"/>
    <property type="evidence" value="ECO:0007669"/>
    <property type="project" value="InterPro"/>
</dbReference>
<dbReference type="NCBIfam" id="TIGR02094">
    <property type="entry name" value="more_P_ylases"/>
    <property type="match status" value="1"/>
</dbReference>
<name>A0A485M900_9ZZZZ</name>